<dbReference type="AlphaFoldDB" id="A0A9D6V272"/>
<comment type="caution">
    <text evidence="1">The sequence shown here is derived from an EMBL/GenBank/DDBJ whole genome shotgun (WGS) entry which is preliminary data.</text>
</comment>
<sequence>MHVDGSGRRPVILISACLAGLHTRYDGNSKPHPLLRELATACVLIPLCPEILGGLGIPRTPCRFSGGDGNSVVLGVARLVDRNGIDRTAEFLRGAEESLRVARLVEPNLIIFKEGSPSCGLHTVDIGGTKTAGCGVVTALFMGTGIPIISEEDPLPF</sequence>
<gene>
    <name evidence="1" type="ORF">HY912_13450</name>
</gene>
<dbReference type="PANTHER" id="PTHR30087">
    <property type="entry name" value="INNER MEMBRANE PROTEIN"/>
    <property type="match status" value="1"/>
</dbReference>
<evidence type="ECO:0000313" key="2">
    <source>
        <dbReference type="Proteomes" id="UP000807825"/>
    </source>
</evidence>
<accession>A0A9D6V272</accession>
<dbReference type="Pfam" id="PF04463">
    <property type="entry name" value="2-thiour_desulf"/>
    <property type="match status" value="1"/>
</dbReference>
<proteinExistence type="predicted"/>
<dbReference type="EMBL" id="JACRDE010000350">
    <property type="protein sequence ID" value="MBI5250493.1"/>
    <property type="molecule type" value="Genomic_DNA"/>
</dbReference>
<dbReference type="PANTHER" id="PTHR30087:SF1">
    <property type="entry name" value="HYPOTHETICAL CYTOSOLIC PROTEIN"/>
    <property type="match status" value="1"/>
</dbReference>
<evidence type="ECO:0000313" key="1">
    <source>
        <dbReference type="EMBL" id="MBI5250493.1"/>
    </source>
</evidence>
<dbReference type="InterPro" id="IPR007553">
    <property type="entry name" value="2-thiour_desulf"/>
</dbReference>
<protein>
    <submittedName>
        <fullName evidence="1">DUF523 domain-containing protein</fullName>
    </submittedName>
</protein>
<reference evidence="1" key="1">
    <citation type="submission" date="2020-07" db="EMBL/GenBank/DDBJ databases">
        <title>Huge and variable diversity of episymbiotic CPR bacteria and DPANN archaea in groundwater ecosystems.</title>
        <authorList>
            <person name="He C.Y."/>
            <person name="Keren R."/>
            <person name="Whittaker M."/>
            <person name="Farag I.F."/>
            <person name="Doudna J."/>
            <person name="Cate J.H.D."/>
            <person name="Banfield J.F."/>
        </authorList>
    </citation>
    <scope>NUCLEOTIDE SEQUENCE</scope>
    <source>
        <strain evidence="1">NC_groundwater_1664_Pr3_B-0.1um_52_9</strain>
    </source>
</reference>
<organism evidence="1 2">
    <name type="scientific">Desulfomonile tiedjei</name>
    <dbReference type="NCBI Taxonomy" id="2358"/>
    <lineage>
        <taxon>Bacteria</taxon>
        <taxon>Pseudomonadati</taxon>
        <taxon>Thermodesulfobacteriota</taxon>
        <taxon>Desulfomonilia</taxon>
        <taxon>Desulfomonilales</taxon>
        <taxon>Desulfomonilaceae</taxon>
        <taxon>Desulfomonile</taxon>
    </lineage>
</organism>
<dbReference type="Proteomes" id="UP000807825">
    <property type="component" value="Unassembled WGS sequence"/>
</dbReference>
<name>A0A9D6V272_9BACT</name>